<proteinExistence type="predicted"/>
<dbReference type="OrthoDB" id="5946976at2759"/>
<keyword evidence="2" id="KW-1185">Reference proteome</keyword>
<evidence type="ECO:0000313" key="2">
    <source>
        <dbReference type="Proteomes" id="UP000707451"/>
    </source>
</evidence>
<protein>
    <submittedName>
        <fullName evidence="1">Uncharacterized protein</fullName>
    </submittedName>
</protein>
<reference evidence="1" key="1">
    <citation type="submission" date="2021-06" db="EMBL/GenBank/DDBJ databases">
        <title>Genome Sequence of Mortierella hyaline Strain SCG-10, a Cold-Adapted, Nitrate-Reducing Fungus Isolated from Soil in Minnesota, USA.</title>
        <authorList>
            <person name="Aldossari N."/>
        </authorList>
    </citation>
    <scope>NUCLEOTIDE SEQUENCE</scope>
    <source>
        <strain evidence="1">SCG-10</strain>
    </source>
</reference>
<evidence type="ECO:0000313" key="1">
    <source>
        <dbReference type="EMBL" id="KAG9063694.1"/>
    </source>
</evidence>
<comment type="caution">
    <text evidence="1">The sequence shown here is derived from an EMBL/GenBank/DDBJ whole genome shotgun (WGS) entry which is preliminary data.</text>
</comment>
<gene>
    <name evidence="1" type="ORF">KI688_003805</name>
</gene>
<dbReference type="EMBL" id="JAHRHY010000015">
    <property type="protein sequence ID" value="KAG9063694.1"/>
    <property type="molecule type" value="Genomic_DNA"/>
</dbReference>
<accession>A0A9P7XMW6</accession>
<organism evidence="1 2">
    <name type="scientific">Linnemannia hyalina</name>
    <dbReference type="NCBI Taxonomy" id="64524"/>
    <lineage>
        <taxon>Eukaryota</taxon>
        <taxon>Fungi</taxon>
        <taxon>Fungi incertae sedis</taxon>
        <taxon>Mucoromycota</taxon>
        <taxon>Mortierellomycotina</taxon>
        <taxon>Mortierellomycetes</taxon>
        <taxon>Mortierellales</taxon>
        <taxon>Mortierellaceae</taxon>
        <taxon>Linnemannia</taxon>
    </lineage>
</organism>
<sequence>MQHDGGNPGCRSNVAFYPDDDLVVACLTNINITDLPSKQSFYIANGLLGLHKTDDWINVTALKRTQEMYGMVAKL</sequence>
<dbReference type="InterPro" id="IPR012338">
    <property type="entry name" value="Beta-lactam/transpept-like"/>
</dbReference>
<dbReference type="Proteomes" id="UP000707451">
    <property type="component" value="Unassembled WGS sequence"/>
</dbReference>
<name>A0A9P7XMW6_9FUNG</name>
<dbReference type="Gene3D" id="3.40.710.10">
    <property type="entry name" value="DD-peptidase/beta-lactamase superfamily"/>
    <property type="match status" value="1"/>
</dbReference>
<dbReference type="AlphaFoldDB" id="A0A9P7XMW6"/>